<dbReference type="AlphaFoldDB" id="A0A2T0L9W7"/>
<feature type="transmembrane region" description="Helical" evidence="1">
    <location>
        <begin position="142"/>
        <end position="162"/>
    </location>
</feature>
<sequence length="200" mass="22360">MDSSKKKKSFPDTGPGFYTFGLWVTFLILPGFACLAATIVPVWSSLWLNFLIFFAILLLIWNVLSIVFRWYDTPWGRLLPPAVLGNIAGFLYLVPLWRFAGEPLWLGVILVFHYLFCTWASVRYGREIYREGTSPKTRVGKLLFKIGLIGPFGGALIALAITKAFGGIFIGLILALCGTIIILYFTAFIYKLKDPGFGMG</sequence>
<feature type="transmembrane region" description="Helical" evidence="1">
    <location>
        <begin position="103"/>
        <end position="122"/>
    </location>
</feature>
<accession>A0A2T0L9W7</accession>
<evidence type="ECO:0000256" key="1">
    <source>
        <dbReference type="SAM" id="Phobius"/>
    </source>
</evidence>
<feature type="transmembrane region" description="Helical" evidence="1">
    <location>
        <begin position="20"/>
        <end position="40"/>
    </location>
</feature>
<dbReference type="EMBL" id="PVNE01000051">
    <property type="protein sequence ID" value="PRX38532.1"/>
    <property type="molecule type" value="Genomic_DNA"/>
</dbReference>
<feature type="transmembrane region" description="Helical" evidence="1">
    <location>
        <begin position="46"/>
        <end position="71"/>
    </location>
</feature>
<gene>
    <name evidence="2" type="ORF">CLV97_1516</name>
</gene>
<keyword evidence="1" id="KW-0472">Membrane</keyword>
<name>A0A2T0L9W7_9BACL</name>
<keyword evidence="1" id="KW-0812">Transmembrane</keyword>
<feature type="transmembrane region" description="Helical" evidence="1">
    <location>
        <begin position="78"/>
        <end position="97"/>
    </location>
</feature>
<keyword evidence="1" id="KW-1133">Transmembrane helix</keyword>
<organism evidence="2 3">
    <name type="scientific">Planifilum fimeticola</name>
    <dbReference type="NCBI Taxonomy" id="201975"/>
    <lineage>
        <taxon>Bacteria</taxon>
        <taxon>Bacillati</taxon>
        <taxon>Bacillota</taxon>
        <taxon>Bacilli</taxon>
        <taxon>Bacillales</taxon>
        <taxon>Thermoactinomycetaceae</taxon>
        <taxon>Planifilum</taxon>
    </lineage>
</organism>
<dbReference type="OrthoDB" id="9880791at2"/>
<feature type="transmembrane region" description="Helical" evidence="1">
    <location>
        <begin position="168"/>
        <end position="190"/>
    </location>
</feature>
<proteinExistence type="predicted"/>
<evidence type="ECO:0000313" key="2">
    <source>
        <dbReference type="EMBL" id="PRX38532.1"/>
    </source>
</evidence>
<evidence type="ECO:0000313" key="3">
    <source>
        <dbReference type="Proteomes" id="UP000237797"/>
    </source>
</evidence>
<protein>
    <submittedName>
        <fullName evidence="2">Uncharacterized protein</fullName>
    </submittedName>
</protein>
<dbReference type="RefSeq" id="WP_106346786.1">
    <property type="nucleotide sequence ID" value="NZ_PVNE01000051.1"/>
</dbReference>
<keyword evidence="3" id="KW-1185">Reference proteome</keyword>
<comment type="caution">
    <text evidence="2">The sequence shown here is derived from an EMBL/GenBank/DDBJ whole genome shotgun (WGS) entry which is preliminary data.</text>
</comment>
<dbReference type="Proteomes" id="UP000237797">
    <property type="component" value="Unassembled WGS sequence"/>
</dbReference>
<reference evidence="2 3" key="1">
    <citation type="submission" date="2018-03" db="EMBL/GenBank/DDBJ databases">
        <title>Genomic Encyclopedia of Archaeal and Bacterial Type Strains, Phase II (KMG-II): from individual species to whole genera.</title>
        <authorList>
            <person name="Goeker M."/>
        </authorList>
    </citation>
    <scope>NUCLEOTIDE SEQUENCE [LARGE SCALE GENOMIC DNA]</scope>
    <source>
        <strain evidence="2 3">DSM 44946</strain>
    </source>
</reference>